<reference evidence="1" key="1">
    <citation type="submission" date="2014-09" db="EMBL/GenBank/DDBJ databases">
        <authorList>
            <person name="Magalhaes I.L.F."/>
            <person name="Oliveira U."/>
            <person name="Santos F.R."/>
            <person name="Vidigal T.H.D.A."/>
            <person name="Brescovit A.D."/>
            <person name="Santos A.J."/>
        </authorList>
    </citation>
    <scope>NUCLEOTIDE SEQUENCE</scope>
    <source>
        <tissue evidence="1">Shoot tissue taken approximately 20 cm above the soil surface</tissue>
    </source>
</reference>
<accession>A0A0A8Y7V3</accession>
<evidence type="ECO:0000313" key="1">
    <source>
        <dbReference type="EMBL" id="JAD21258.1"/>
    </source>
</evidence>
<dbReference type="AlphaFoldDB" id="A0A0A8Y7V3"/>
<proteinExistence type="predicted"/>
<organism evidence="1">
    <name type="scientific">Arundo donax</name>
    <name type="common">Giant reed</name>
    <name type="synonym">Donax arundinaceus</name>
    <dbReference type="NCBI Taxonomy" id="35708"/>
    <lineage>
        <taxon>Eukaryota</taxon>
        <taxon>Viridiplantae</taxon>
        <taxon>Streptophyta</taxon>
        <taxon>Embryophyta</taxon>
        <taxon>Tracheophyta</taxon>
        <taxon>Spermatophyta</taxon>
        <taxon>Magnoliopsida</taxon>
        <taxon>Liliopsida</taxon>
        <taxon>Poales</taxon>
        <taxon>Poaceae</taxon>
        <taxon>PACMAD clade</taxon>
        <taxon>Arundinoideae</taxon>
        <taxon>Arundineae</taxon>
        <taxon>Arundo</taxon>
    </lineage>
</organism>
<sequence length="43" mass="4994">MSKLVIRKIKLLPPSSLLQLLISSSFRLSRCGWKIQRRVEKAI</sequence>
<protein>
    <submittedName>
        <fullName evidence="1">Uncharacterized protein</fullName>
    </submittedName>
</protein>
<reference evidence="1" key="2">
    <citation type="journal article" date="2015" name="Data Brief">
        <title>Shoot transcriptome of the giant reed, Arundo donax.</title>
        <authorList>
            <person name="Barrero R.A."/>
            <person name="Guerrero F.D."/>
            <person name="Moolhuijzen P."/>
            <person name="Goolsby J.A."/>
            <person name="Tidwell J."/>
            <person name="Bellgard S.E."/>
            <person name="Bellgard M.I."/>
        </authorList>
    </citation>
    <scope>NUCLEOTIDE SEQUENCE</scope>
    <source>
        <tissue evidence="1">Shoot tissue taken approximately 20 cm above the soil surface</tissue>
    </source>
</reference>
<name>A0A0A8Y7V3_ARUDO</name>
<dbReference type="EMBL" id="GBRH01276637">
    <property type="protein sequence ID" value="JAD21258.1"/>
    <property type="molecule type" value="Transcribed_RNA"/>
</dbReference>